<dbReference type="Proteomes" id="UP000813824">
    <property type="component" value="Unassembled WGS sequence"/>
</dbReference>
<dbReference type="EMBL" id="JAEVFJ010000059">
    <property type="protein sequence ID" value="KAH8078413.1"/>
    <property type="molecule type" value="Genomic_DNA"/>
</dbReference>
<name>A0A8K0UG25_9AGAR</name>
<dbReference type="AlphaFoldDB" id="A0A8K0UG25"/>
<comment type="caution">
    <text evidence="1">The sequence shown here is derived from an EMBL/GenBank/DDBJ whole genome shotgun (WGS) entry which is preliminary data.</text>
</comment>
<evidence type="ECO:0000313" key="1">
    <source>
        <dbReference type="EMBL" id="KAH8078413.1"/>
    </source>
</evidence>
<sequence>MDSPTYNVHKKSTLSLIFHPYPQTFPVPDSFRHNLNSIRIAQLSSLWLISTNSPESELEASMSRTRPRPEEIVYHVYGYLINYGRIVEEHREESVITKEPGSSLDVERLICEWWLNKLAKHVGIHCDTCRGYVPVPVPVLGVENKFVPIHRPFIFLALAVGDAEKPTPNAEKVRRLKEFLKRNEEPEWRQTTASYLPIYRINVHARAVAIRKRKQRAAAAAATQQAENV</sequence>
<accession>A0A8K0UG25</accession>
<gene>
    <name evidence="1" type="ORF">BXZ70DRAFT_662102</name>
</gene>
<evidence type="ECO:0000313" key="2">
    <source>
        <dbReference type="Proteomes" id="UP000813824"/>
    </source>
</evidence>
<protein>
    <submittedName>
        <fullName evidence="1">Uncharacterized protein</fullName>
    </submittedName>
</protein>
<organism evidence="1 2">
    <name type="scientific">Cristinia sonorae</name>
    <dbReference type="NCBI Taxonomy" id="1940300"/>
    <lineage>
        <taxon>Eukaryota</taxon>
        <taxon>Fungi</taxon>
        <taxon>Dikarya</taxon>
        <taxon>Basidiomycota</taxon>
        <taxon>Agaricomycotina</taxon>
        <taxon>Agaricomycetes</taxon>
        <taxon>Agaricomycetidae</taxon>
        <taxon>Agaricales</taxon>
        <taxon>Pleurotineae</taxon>
        <taxon>Stephanosporaceae</taxon>
        <taxon>Cristinia</taxon>
    </lineage>
</organism>
<proteinExistence type="predicted"/>
<keyword evidence="2" id="KW-1185">Reference proteome</keyword>
<reference evidence="1" key="1">
    <citation type="journal article" date="2021" name="New Phytol.">
        <title>Evolutionary innovations through gain and loss of genes in the ectomycorrhizal Boletales.</title>
        <authorList>
            <person name="Wu G."/>
            <person name="Miyauchi S."/>
            <person name="Morin E."/>
            <person name="Kuo A."/>
            <person name="Drula E."/>
            <person name="Varga T."/>
            <person name="Kohler A."/>
            <person name="Feng B."/>
            <person name="Cao Y."/>
            <person name="Lipzen A."/>
            <person name="Daum C."/>
            <person name="Hundley H."/>
            <person name="Pangilinan J."/>
            <person name="Johnson J."/>
            <person name="Barry K."/>
            <person name="LaButti K."/>
            <person name="Ng V."/>
            <person name="Ahrendt S."/>
            <person name="Min B."/>
            <person name="Choi I.G."/>
            <person name="Park H."/>
            <person name="Plett J.M."/>
            <person name="Magnuson J."/>
            <person name="Spatafora J.W."/>
            <person name="Nagy L.G."/>
            <person name="Henrissat B."/>
            <person name="Grigoriev I.V."/>
            <person name="Yang Z.L."/>
            <person name="Xu J."/>
            <person name="Martin F.M."/>
        </authorList>
    </citation>
    <scope>NUCLEOTIDE SEQUENCE</scope>
    <source>
        <strain evidence="1">KKN 215</strain>
    </source>
</reference>